<protein>
    <submittedName>
        <fullName evidence="1">Uncharacterized protein</fullName>
    </submittedName>
</protein>
<dbReference type="Proteomes" id="UP001341840">
    <property type="component" value="Unassembled WGS sequence"/>
</dbReference>
<gene>
    <name evidence="1" type="ORF">PIB30_103651</name>
</gene>
<evidence type="ECO:0000313" key="1">
    <source>
        <dbReference type="EMBL" id="MED6202272.1"/>
    </source>
</evidence>
<keyword evidence="2" id="KW-1185">Reference proteome</keyword>
<accession>A0ABU6XVM6</accession>
<organism evidence="1 2">
    <name type="scientific">Stylosanthes scabra</name>
    <dbReference type="NCBI Taxonomy" id="79078"/>
    <lineage>
        <taxon>Eukaryota</taxon>
        <taxon>Viridiplantae</taxon>
        <taxon>Streptophyta</taxon>
        <taxon>Embryophyta</taxon>
        <taxon>Tracheophyta</taxon>
        <taxon>Spermatophyta</taxon>
        <taxon>Magnoliopsida</taxon>
        <taxon>eudicotyledons</taxon>
        <taxon>Gunneridae</taxon>
        <taxon>Pentapetalae</taxon>
        <taxon>rosids</taxon>
        <taxon>fabids</taxon>
        <taxon>Fabales</taxon>
        <taxon>Fabaceae</taxon>
        <taxon>Papilionoideae</taxon>
        <taxon>50 kb inversion clade</taxon>
        <taxon>dalbergioids sensu lato</taxon>
        <taxon>Dalbergieae</taxon>
        <taxon>Pterocarpus clade</taxon>
        <taxon>Stylosanthes</taxon>
    </lineage>
</organism>
<feature type="non-terminal residue" evidence="1">
    <location>
        <position position="1"/>
    </location>
</feature>
<proteinExistence type="predicted"/>
<sequence>SIPKVLISRVSHKPSHVALARAQYSTSAEERDTTVCLVLFEDTSTVPTKKQ</sequence>
<name>A0ABU6XVM6_9FABA</name>
<reference evidence="1 2" key="1">
    <citation type="journal article" date="2023" name="Plants (Basel)">
        <title>Bridging the Gap: Combining Genomics and Transcriptomics Approaches to Understand Stylosanthes scabra, an Orphan Legume from the Brazilian Caatinga.</title>
        <authorList>
            <person name="Ferreira-Neto J.R.C."/>
            <person name="da Silva M.D."/>
            <person name="Binneck E."/>
            <person name="de Melo N.F."/>
            <person name="da Silva R.H."/>
            <person name="de Melo A.L.T.M."/>
            <person name="Pandolfi V."/>
            <person name="Bustamante F.O."/>
            <person name="Brasileiro-Vidal A.C."/>
            <person name="Benko-Iseppon A.M."/>
        </authorList>
    </citation>
    <scope>NUCLEOTIDE SEQUENCE [LARGE SCALE GENOMIC DNA]</scope>
    <source>
        <tissue evidence="1">Leaves</tissue>
    </source>
</reference>
<evidence type="ECO:0000313" key="2">
    <source>
        <dbReference type="Proteomes" id="UP001341840"/>
    </source>
</evidence>
<comment type="caution">
    <text evidence="1">The sequence shown here is derived from an EMBL/GenBank/DDBJ whole genome shotgun (WGS) entry which is preliminary data.</text>
</comment>
<dbReference type="EMBL" id="JASCZI010214859">
    <property type="protein sequence ID" value="MED6202272.1"/>
    <property type="molecule type" value="Genomic_DNA"/>
</dbReference>